<keyword evidence="6" id="KW-0413">Isomerase</keyword>
<organism evidence="10 11">
    <name type="scientific">Clostridium fungisolvens</name>
    <dbReference type="NCBI Taxonomy" id="1604897"/>
    <lineage>
        <taxon>Bacteria</taxon>
        <taxon>Bacillati</taxon>
        <taxon>Bacillota</taxon>
        <taxon>Clostridia</taxon>
        <taxon>Eubacteriales</taxon>
        <taxon>Clostridiaceae</taxon>
        <taxon>Clostridium</taxon>
    </lineage>
</organism>
<dbReference type="FunFam" id="3.40.120.10:FF:000010">
    <property type="entry name" value="phosphomannomutase/phosphoglucomutase isoform X1"/>
    <property type="match status" value="1"/>
</dbReference>
<evidence type="ECO:0000313" key="10">
    <source>
        <dbReference type="EMBL" id="GFP75171.1"/>
    </source>
</evidence>
<dbReference type="Pfam" id="PF02879">
    <property type="entry name" value="PGM_PMM_II"/>
    <property type="match status" value="1"/>
</dbReference>
<evidence type="ECO:0000259" key="9">
    <source>
        <dbReference type="Pfam" id="PF02880"/>
    </source>
</evidence>
<evidence type="ECO:0000256" key="5">
    <source>
        <dbReference type="ARBA" id="ARBA00022842"/>
    </source>
</evidence>
<evidence type="ECO:0000259" key="8">
    <source>
        <dbReference type="Pfam" id="PF02879"/>
    </source>
</evidence>
<dbReference type="CDD" id="cd03089">
    <property type="entry name" value="PMM_PGM"/>
    <property type="match status" value="1"/>
</dbReference>
<dbReference type="EMBL" id="BLZR01000001">
    <property type="protein sequence ID" value="GFP75171.1"/>
    <property type="molecule type" value="Genomic_DNA"/>
</dbReference>
<comment type="similarity">
    <text evidence="2">Belongs to the phosphohexose mutase family.</text>
</comment>
<evidence type="ECO:0000256" key="3">
    <source>
        <dbReference type="ARBA" id="ARBA00022553"/>
    </source>
</evidence>
<dbReference type="PANTHER" id="PTHR42946:SF1">
    <property type="entry name" value="PHOSPHOGLUCOMUTASE (ALPHA-D-GLUCOSE-1,6-BISPHOSPHATE-DEPENDENT)"/>
    <property type="match status" value="1"/>
</dbReference>
<dbReference type="InterPro" id="IPR016055">
    <property type="entry name" value="A-D-PHexomutase_a/b/a-I/II/III"/>
</dbReference>
<evidence type="ECO:0000313" key="11">
    <source>
        <dbReference type="Proteomes" id="UP000580568"/>
    </source>
</evidence>
<comment type="cofactor">
    <cofactor evidence="1">
        <name>Mg(2+)</name>
        <dbReference type="ChEBI" id="CHEBI:18420"/>
    </cofactor>
</comment>
<dbReference type="Pfam" id="PF02880">
    <property type="entry name" value="PGM_PMM_III"/>
    <property type="match status" value="1"/>
</dbReference>
<proteinExistence type="inferred from homology"/>
<dbReference type="GO" id="GO:0004615">
    <property type="term" value="F:phosphomannomutase activity"/>
    <property type="evidence" value="ECO:0007669"/>
    <property type="project" value="TreeGrafter"/>
</dbReference>
<dbReference type="AlphaFoldDB" id="A0A6V8SEB9"/>
<evidence type="ECO:0000256" key="6">
    <source>
        <dbReference type="ARBA" id="ARBA00023235"/>
    </source>
</evidence>
<evidence type="ECO:0000256" key="2">
    <source>
        <dbReference type="ARBA" id="ARBA00010231"/>
    </source>
</evidence>
<feature type="domain" description="Alpha-D-phosphohexomutase alpha/beta/alpha" evidence="9">
    <location>
        <begin position="280"/>
        <end position="394"/>
    </location>
</feature>
<dbReference type="InterPro" id="IPR005845">
    <property type="entry name" value="A-D-PHexomutase_a/b/a-II"/>
</dbReference>
<dbReference type="InterPro" id="IPR005844">
    <property type="entry name" value="A-D-PHexomutase_a/b/a-I"/>
</dbReference>
<keyword evidence="11" id="KW-1185">Reference proteome</keyword>
<dbReference type="InterPro" id="IPR005846">
    <property type="entry name" value="A-D-PHexomutase_a/b/a-III"/>
</dbReference>
<evidence type="ECO:0000256" key="1">
    <source>
        <dbReference type="ARBA" id="ARBA00001946"/>
    </source>
</evidence>
<dbReference type="SUPFAM" id="SSF55957">
    <property type="entry name" value="Phosphoglucomutase, C-terminal domain"/>
    <property type="match status" value="1"/>
</dbReference>
<feature type="domain" description="Alpha-D-phosphohexomutase alpha/beta/alpha" evidence="8">
    <location>
        <begin position="173"/>
        <end position="275"/>
    </location>
</feature>
<dbReference type="Proteomes" id="UP000580568">
    <property type="component" value="Unassembled WGS sequence"/>
</dbReference>
<dbReference type="PRINTS" id="PR00509">
    <property type="entry name" value="PGMPMM"/>
</dbReference>
<evidence type="ECO:0000256" key="4">
    <source>
        <dbReference type="ARBA" id="ARBA00022723"/>
    </source>
</evidence>
<dbReference type="Gene3D" id="3.30.310.50">
    <property type="entry name" value="Alpha-D-phosphohexomutase, C-terminal domain"/>
    <property type="match status" value="1"/>
</dbReference>
<keyword evidence="3" id="KW-0597">Phosphoprotein</keyword>
<dbReference type="InterPro" id="IPR050060">
    <property type="entry name" value="Phosphoglucosamine_mutase"/>
</dbReference>
<dbReference type="PANTHER" id="PTHR42946">
    <property type="entry name" value="PHOSPHOHEXOSE MUTASE"/>
    <property type="match status" value="1"/>
</dbReference>
<protein>
    <submittedName>
        <fullName evidence="10">Phosphomannomutase/phosphoglucomutase</fullName>
    </submittedName>
</protein>
<dbReference type="GO" id="GO:0005975">
    <property type="term" value="P:carbohydrate metabolic process"/>
    <property type="evidence" value="ECO:0007669"/>
    <property type="project" value="InterPro"/>
</dbReference>
<comment type="caution">
    <text evidence="10">The sequence shown here is derived from an EMBL/GenBank/DDBJ whole genome shotgun (WGS) entry which is preliminary data.</text>
</comment>
<gene>
    <name evidence="10" type="ORF">bsdtw1_01242</name>
</gene>
<dbReference type="RefSeq" id="WP_183276697.1">
    <property type="nucleotide sequence ID" value="NZ_BLZR01000001.1"/>
</dbReference>
<dbReference type="Pfam" id="PF02878">
    <property type="entry name" value="PGM_PMM_I"/>
    <property type="match status" value="1"/>
</dbReference>
<keyword evidence="5" id="KW-0460">Magnesium</keyword>
<reference evidence="10 11" key="1">
    <citation type="submission" date="2020-07" db="EMBL/GenBank/DDBJ databases">
        <title>A new beta-1,3-glucan-decomposing anaerobic bacterium isolated from anoxic soil subjected to biological soil disinfestation.</title>
        <authorList>
            <person name="Ueki A."/>
            <person name="Tonouchi A."/>
        </authorList>
    </citation>
    <scope>NUCLEOTIDE SEQUENCE [LARGE SCALE GENOMIC DNA]</scope>
    <source>
        <strain evidence="10 11">TW1</strain>
    </source>
</reference>
<sequence>MIEKLKKLQNGTDIRGIAIENSEHSVNFTPRVARFIGHGFFNWLRNKNTDNKKINIAVGIDSRLSGPSIKEEVIDLLINVGCDVYDCGMCTTPAMFMTTIHESYKCDGAIMITASHLPYYYNGLKFFTPQGGCEKEDVREILNTACETELVYTAKGSLNKIDFIEEYSNILVNKIRNEVNSQTNYNEPLQGLKIIVDAGNGAGGFFANKVLKRLGADTEGSQFLNPDGMFPNHIPNPENKEAMKSIRDAVIKSRADLGIIFDTDVDRAAIVSSDGTEINRNSLIALISAIVLEEHPRSIIVTDSVTSNGLRDFITDLGGRHHRFKRGYRNVINESKRINEEGLDSQLAIETSGHAALKENYFLDDGAYLIAKILIKMAKLKEQGKKIESLIKNLKKPLESTEVRVKIKTEEFSSYGSQVISGLRNYVSNIPGWSIEDKNYEGIKINCDKANGDGWLLLRMSLHEPVLPINIESDSKGGTSNILKVLTSFLKKYEELDLSEIERIIKKDKDLILS</sequence>
<dbReference type="InterPro" id="IPR005841">
    <property type="entry name" value="Alpha-D-phosphohexomutase_SF"/>
</dbReference>
<dbReference type="GO" id="GO:0046872">
    <property type="term" value="F:metal ion binding"/>
    <property type="evidence" value="ECO:0007669"/>
    <property type="project" value="UniProtKB-KW"/>
</dbReference>
<dbReference type="InterPro" id="IPR036900">
    <property type="entry name" value="A-D-PHexomutase_C_sf"/>
</dbReference>
<dbReference type="SUPFAM" id="SSF53738">
    <property type="entry name" value="Phosphoglucomutase, first 3 domains"/>
    <property type="match status" value="3"/>
</dbReference>
<feature type="domain" description="Alpha-D-phosphohexomutase alpha/beta/alpha" evidence="7">
    <location>
        <begin position="9"/>
        <end position="145"/>
    </location>
</feature>
<evidence type="ECO:0000259" key="7">
    <source>
        <dbReference type="Pfam" id="PF02878"/>
    </source>
</evidence>
<dbReference type="Gene3D" id="3.40.120.10">
    <property type="entry name" value="Alpha-D-Glucose-1,6-Bisphosphate, subunit A, domain 3"/>
    <property type="match status" value="3"/>
</dbReference>
<keyword evidence="4" id="KW-0479">Metal-binding</keyword>
<name>A0A6V8SEB9_9CLOT</name>
<accession>A0A6V8SEB9</accession>